<evidence type="ECO:0000313" key="5">
    <source>
        <dbReference type="EMBL" id="MFD1319609.1"/>
    </source>
</evidence>
<keyword evidence="2" id="KW-0436">Ligase</keyword>
<dbReference type="Proteomes" id="UP001597260">
    <property type="component" value="Unassembled WGS sequence"/>
</dbReference>
<dbReference type="Pfam" id="PF13193">
    <property type="entry name" value="AMP-binding_C"/>
    <property type="match status" value="1"/>
</dbReference>
<evidence type="ECO:0000313" key="6">
    <source>
        <dbReference type="Proteomes" id="UP001597260"/>
    </source>
</evidence>
<dbReference type="InterPro" id="IPR045851">
    <property type="entry name" value="AMP-bd_C_sf"/>
</dbReference>
<dbReference type="Pfam" id="PF00501">
    <property type="entry name" value="AMP-binding"/>
    <property type="match status" value="1"/>
</dbReference>
<keyword evidence="6" id="KW-1185">Reference proteome</keyword>
<evidence type="ECO:0000259" key="3">
    <source>
        <dbReference type="Pfam" id="PF00501"/>
    </source>
</evidence>
<dbReference type="InterPro" id="IPR025110">
    <property type="entry name" value="AMP-bd_C"/>
</dbReference>
<dbReference type="RefSeq" id="WP_377565650.1">
    <property type="nucleotide sequence ID" value="NZ_JBHTMP010000001.1"/>
</dbReference>
<dbReference type="EMBL" id="JBHTMP010000001">
    <property type="protein sequence ID" value="MFD1319609.1"/>
    <property type="molecule type" value="Genomic_DNA"/>
</dbReference>
<reference evidence="6" key="1">
    <citation type="journal article" date="2019" name="Int. J. Syst. Evol. Microbiol.">
        <title>The Global Catalogue of Microorganisms (GCM) 10K type strain sequencing project: providing services to taxonomists for standard genome sequencing and annotation.</title>
        <authorList>
            <consortium name="The Broad Institute Genomics Platform"/>
            <consortium name="The Broad Institute Genome Sequencing Center for Infectious Disease"/>
            <person name="Wu L."/>
            <person name="Ma J."/>
        </authorList>
    </citation>
    <scope>NUCLEOTIDE SEQUENCE [LARGE SCALE GENOMIC DNA]</scope>
    <source>
        <strain evidence="6">JCM 31037</strain>
    </source>
</reference>
<dbReference type="Gene3D" id="3.40.50.12780">
    <property type="entry name" value="N-terminal domain of ligase-like"/>
    <property type="match status" value="1"/>
</dbReference>
<feature type="domain" description="AMP-binding enzyme C-terminal" evidence="4">
    <location>
        <begin position="445"/>
        <end position="520"/>
    </location>
</feature>
<dbReference type="PANTHER" id="PTHR43201">
    <property type="entry name" value="ACYL-COA SYNTHETASE"/>
    <property type="match status" value="1"/>
</dbReference>
<dbReference type="InterPro" id="IPR042099">
    <property type="entry name" value="ANL_N_sf"/>
</dbReference>
<protein>
    <submittedName>
        <fullName evidence="5">Class I adenylate-forming enzyme family protein</fullName>
    </submittedName>
</protein>
<dbReference type="PANTHER" id="PTHR43201:SF5">
    <property type="entry name" value="MEDIUM-CHAIN ACYL-COA LIGASE ACSF2, MITOCHONDRIAL"/>
    <property type="match status" value="1"/>
</dbReference>
<evidence type="ECO:0000256" key="2">
    <source>
        <dbReference type="ARBA" id="ARBA00022598"/>
    </source>
</evidence>
<dbReference type="Gene3D" id="3.30.300.30">
    <property type="match status" value="1"/>
</dbReference>
<evidence type="ECO:0000259" key="4">
    <source>
        <dbReference type="Pfam" id="PF13193"/>
    </source>
</evidence>
<feature type="domain" description="AMP-dependent synthetase/ligase" evidence="3">
    <location>
        <begin position="28"/>
        <end position="393"/>
    </location>
</feature>
<comment type="caution">
    <text evidence="5">The sequence shown here is derived from an EMBL/GenBank/DDBJ whole genome shotgun (WGS) entry which is preliminary data.</text>
</comment>
<sequence>MSEFPQATRDRYYADGVWDIDTIADLVARNAAAAPEAVAFHAGDATLTWREYDDLATRLAGAYALAGWQPGDLLAVLLTGGALTHVAYLAAQKAGLVTVGLSPRAGDAEITHLLRHTGAGALVTRSTHRGRPGEQIARAVGAPRHLVLDLVGSELLLAGDGVALPVPGLTEAAVAIEGRGLGPDELFFLNSTSGTTGLPKCVRQTMNVRKVFGPLAADAGAFGPDEVVLSALPAPYAFGLWSAHVVPAQYRYPTVLAAEFDPAETLRLVERHRVTVLAAVTSQFIMMLNSPEFAEYDLSSLRVLFTGGERVPYRRAMEFEERTGCAVLQFYGSNEAGPISLTRVDDGQQKRLSTAGRPVPGTRVRLFTPEGVPVESGPGQIATNGPGCTAGYFRDEAANRILFRPDGWLLTGDLGQLDEDGFLSVTGRTADFIIRGGHNVSALVVEEAVGGHPRVTQVAVVGMPDEVLGERVCAFVATRDGVELTLDDLRKHLADGGVSKVNWPERLVHLPVLPMGAGGKVDKPALRRLV</sequence>
<accession>A0ABW3Y5Y1</accession>
<organism evidence="5 6">
    <name type="scientific">Micromonospora sonneratiae</name>
    <dbReference type="NCBI Taxonomy" id="1184706"/>
    <lineage>
        <taxon>Bacteria</taxon>
        <taxon>Bacillati</taxon>
        <taxon>Actinomycetota</taxon>
        <taxon>Actinomycetes</taxon>
        <taxon>Micromonosporales</taxon>
        <taxon>Micromonosporaceae</taxon>
        <taxon>Micromonospora</taxon>
    </lineage>
</organism>
<proteinExistence type="inferred from homology"/>
<name>A0ABW3Y5Y1_9ACTN</name>
<gene>
    <name evidence="5" type="ORF">ACFQ4H_00750</name>
</gene>
<comment type="similarity">
    <text evidence="1">Belongs to the ATP-dependent AMP-binding enzyme family.</text>
</comment>
<dbReference type="SUPFAM" id="SSF56801">
    <property type="entry name" value="Acetyl-CoA synthetase-like"/>
    <property type="match status" value="1"/>
</dbReference>
<evidence type="ECO:0000256" key="1">
    <source>
        <dbReference type="ARBA" id="ARBA00006432"/>
    </source>
</evidence>
<dbReference type="InterPro" id="IPR000873">
    <property type="entry name" value="AMP-dep_synth/lig_dom"/>
</dbReference>